<proteinExistence type="predicted"/>
<evidence type="ECO:0000313" key="2">
    <source>
        <dbReference type="Proteomes" id="UP000294933"/>
    </source>
</evidence>
<dbReference type="EMBL" id="ML170248">
    <property type="protein sequence ID" value="TDL16225.1"/>
    <property type="molecule type" value="Genomic_DNA"/>
</dbReference>
<dbReference type="AlphaFoldDB" id="A0A4Y7PLW4"/>
<keyword evidence="2" id="KW-1185">Reference proteome</keyword>
<gene>
    <name evidence="1" type="ORF">BD410DRAFT_889928</name>
</gene>
<name>A0A4Y7PLW4_9AGAM</name>
<sequence length="269" mass="30947">MGTRGLYAYRHHKIYYIKYNGSDSYPRGLGAELVDKITADAEDFTEWLRSKRAFFDKEEDRLKNPEAGVDRFDGYFQFPSSSPPRKRIDIDWTYTIDLDDNAFIIDMEIYFPLNNIPRDEYRCHWINCIGNDAYGDRCLCIAIPREFAAIPSRPAPEPSTHGLVAYGNIESNLKLLPPSEWLSQELSLDATAELVKLHYYWFYLSQTFETNSANFKMLALGLLPWPPKVLRAFQAKNMILRVNTSSSWISPHGWRITIGVPATLARGFG</sequence>
<dbReference type="VEuPathDB" id="FungiDB:BD410DRAFT_889928"/>
<dbReference type="Proteomes" id="UP000294933">
    <property type="component" value="Unassembled WGS sequence"/>
</dbReference>
<accession>A0A4Y7PLW4</accession>
<dbReference type="STRING" id="50990.A0A4Y7PLW4"/>
<reference evidence="1 2" key="1">
    <citation type="submission" date="2018-06" db="EMBL/GenBank/DDBJ databases">
        <title>A transcriptomic atlas of mushroom development highlights an independent origin of complex multicellularity.</title>
        <authorList>
            <consortium name="DOE Joint Genome Institute"/>
            <person name="Krizsan K."/>
            <person name="Almasi E."/>
            <person name="Merenyi Z."/>
            <person name="Sahu N."/>
            <person name="Viragh M."/>
            <person name="Koszo T."/>
            <person name="Mondo S."/>
            <person name="Kiss B."/>
            <person name="Balint B."/>
            <person name="Kues U."/>
            <person name="Barry K."/>
            <person name="Hegedus J.C."/>
            <person name="Henrissat B."/>
            <person name="Johnson J."/>
            <person name="Lipzen A."/>
            <person name="Ohm R."/>
            <person name="Nagy I."/>
            <person name="Pangilinan J."/>
            <person name="Yan J."/>
            <person name="Xiong Y."/>
            <person name="Grigoriev I.V."/>
            <person name="Hibbett D.S."/>
            <person name="Nagy L.G."/>
        </authorList>
    </citation>
    <scope>NUCLEOTIDE SEQUENCE [LARGE SCALE GENOMIC DNA]</scope>
    <source>
        <strain evidence="1 2">SZMC22713</strain>
    </source>
</reference>
<protein>
    <submittedName>
        <fullName evidence="1">Uncharacterized protein</fullName>
    </submittedName>
</protein>
<dbReference type="OrthoDB" id="3229878at2759"/>
<evidence type="ECO:0000313" key="1">
    <source>
        <dbReference type="EMBL" id="TDL16225.1"/>
    </source>
</evidence>
<organism evidence="1 2">
    <name type="scientific">Rickenella mellea</name>
    <dbReference type="NCBI Taxonomy" id="50990"/>
    <lineage>
        <taxon>Eukaryota</taxon>
        <taxon>Fungi</taxon>
        <taxon>Dikarya</taxon>
        <taxon>Basidiomycota</taxon>
        <taxon>Agaricomycotina</taxon>
        <taxon>Agaricomycetes</taxon>
        <taxon>Hymenochaetales</taxon>
        <taxon>Rickenellaceae</taxon>
        <taxon>Rickenella</taxon>
    </lineage>
</organism>